<evidence type="ECO:0000256" key="1">
    <source>
        <dbReference type="SAM" id="Phobius"/>
    </source>
</evidence>
<sequence>MPIRDPMMHSRVSWFCFVCCLILSCFPGLIWSAEVTLKSIEIYKTHELLNTVEPVVYFQCKGENKTKLPDVKKANEVYNFKGEESWQPLTQLSNAKCKRCGFYEEDSFIKSDDIFDEWEFCPSDFNGSKGIYTLFKDKELNANFLCPECISLAAASKNTTDSDNKGNGMHVVFVILIVVAVSTVVIVGSVAAYKYWQKRKRQQDQARFLKLFEEGDDIEDELGLDV</sequence>
<evidence type="ECO:0000313" key="4">
    <source>
        <dbReference type="Proteomes" id="UP001652623"/>
    </source>
</evidence>
<feature type="transmembrane region" description="Helical" evidence="1">
    <location>
        <begin position="171"/>
        <end position="193"/>
    </location>
</feature>
<feature type="domain" description="DUF7953" evidence="3">
    <location>
        <begin position="32"/>
        <end position="147"/>
    </location>
</feature>
<accession>A0ABM3ZWW0</accession>
<proteinExistence type="predicted"/>
<evidence type="ECO:0000259" key="3">
    <source>
        <dbReference type="Pfam" id="PF25829"/>
    </source>
</evidence>
<keyword evidence="1" id="KW-0812">Transmembrane</keyword>
<keyword evidence="1" id="KW-0472">Membrane</keyword>
<evidence type="ECO:0000256" key="2">
    <source>
        <dbReference type="SAM" id="SignalP"/>
    </source>
</evidence>
<dbReference type="PANTHER" id="PTHR33780:SF3">
    <property type="entry name" value="EXPRESSED PROTEIN"/>
    <property type="match status" value="1"/>
</dbReference>
<dbReference type="InterPro" id="IPR057713">
    <property type="entry name" value="DUF7953"/>
</dbReference>
<keyword evidence="2" id="KW-0732">Signal</keyword>
<protein>
    <submittedName>
        <fullName evidence="5">Uncharacterized protein LOC132800063</fullName>
    </submittedName>
</protein>
<reference evidence="5" key="1">
    <citation type="submission" date="2025-08" db="UniProtKB">
        <authorList>
            <consortium name="RefSeq"/>
        </authorList>
    </citation>
    <scope>IDENTIFICATION</scope>
    <source>
        <tissue evidence="5">Seedling</tissue>
    </source>
</reference>
<dbReference type="PROSITE" id="PS51257">
    <property type="entry name" value="PROKAR_LIPOPROTEIN"/>
    <property type="match status" value="1"/>
</dbReference>
<dbReference type="Proteomes" id="UP001652623">
    <property type="component" value="Chromosome 11"/>
</dbReference>
<keyword evidence="4" id="KW-1185">Reference proteome</keyword>
<dbReference type="RefSeq" id="XP_060668953.1">
    <property type="nucleotide sequence ID" value="XM_060812970.1"/>
</dbReference>
<name>A0ABM3ZWW0_ZIZJJ</name>
<feature type="signal peptide" evidence="2">
    <location>
        <begin position="1"/>
        <end position="32"/>
    </location>
</feature>
<dbReference type="Pfam" id="PF25829">
    <property type="entry name" value="DUF7953"/>
    <property type="match status" value="1"/>
</dbReference>
<dbReference type="PANTHER" id="PTHR33780">
    <property type="entry name" value="EXPRESSED PROTEIN"/>
    <property type="match status" value="1"/>
</dbReference>
<evidence type="ECO:0000313" key="5">
    <source>
        <dbReference type="RefSeq" id="XP_060668953.1"/>
    </source>
</evidence>
<gene>
    <name evidence="5" type="primary">LOC132800063</name>
</gene>
<keyword evidence="1" id="KW-1133">Transmembrane helix</keyword>
<organism evidence="4 5">
    <name type="scientific">Ziziphus jujuba</name>
    <name type="common">Chinese jujube</name>
    <name type="synonym">Ziziphus sativa</name>
    <dbReference type="NCBI Taxonomy" id="326968"/>
    <lineage>
        <taxon>Eukaryota</taxon>
        <taxon>Viridiplantae</taxon>
        <taxon>Streptophyta</taxon>
        <taxon>Embryophyta</taxon>
        <taxon>Tracheophyta</taxon>
        <taxon>Spermatophyta</taxon>
        <taxon>Magnoliopsida</taxon>
        <taxon>eudicotyledons</taxon>
        <taxon>Gunneridae</taxon>
        <taxon>Pentapetalae</taxon>
        <taxon>rosids</taxon>
        <taxon>fabids</taxon>
        <taxon>Rosales</taxon>
        <taxon>Rhamnaceae</taxon>
        <taxon>Paliureae</taxon>
        <taxon>Ziziphus</taxon>
    </lineage>
</organism>
<feature type="chain" id="PRO_5046726367" evidence="2">
    <location>
        <begin position="33"/>
        <end position="226"/>
    </location>
</feature>
<dbReference type="GeneID" id="132800063"/>